<evidence type="ECO:0000313" key="1">
    <source>
        <dbReference type="EMBL" id="GES53203.1"/>
    </source>
</evidence>
<protein>
    <submittedName>
        <fullName evidence="1">Uncharacterized protein</fullName>
    </submittedName>
</protein>
<dbReference type="EMBL" id="BLAJ01000015">
    <property type="protein sequence ID" value="GES53203.1"/>
    <property type="molecule type" value="Genomic_DNA"/>
</dbReference>
<sequence>MAIVNIDIWHFSVIEPPNFIDFSVATPPGYDEKGLCMILNKLGYTLIRLSVGQCDGISIAVEL</sequence>
<comment type="caution">
    <text evidence="1">The sequence shown here is derived from an EMBL/GenBank/DDBJ whole genome shotgun (WGS) entry which is preliminary data.</text>
</comment>
<name>A0ABQ0ZDC3_9HYPH</name>
<keyword evidence="2" id="KW-1185">Reference proteome</keyword>
<proteinExistence type="predicted"/>
<dbReference type="Proteomes" id="UP000390335">
    <property type="component" value="Unassembled WGS sequence"/>
</dbReference>
<accession>A0ABQ0ZDC3</accession>
<evidence type="ECO:0000313" key="2">
    <source>
        <dbReference type="Proteomes" id="UP000390335"/>
    </source>
</evidence>
<gene>
    <name evidence="1" type="ORF">RsS93_58170</name>
</gene>
<reference evidence="1 2" key="1">
    <citation type="journal article" date="2020" name="Genome Biol. Evol.">
        <title>Rhizobium dioscoreae sp. nov., a plant growth-promoting bacterium isolated from yam (Dioscorea species).</title>
        <authorList>
            <person name="Ouyabe M."/>
            <person name="Tanaka N."/>
            <person name="Shiwa Y."/>
            <person name="Fujita N."/>
            <person name="Kikuno H."/>
            <person name="Babil P."/>
            <person name="Shiwachi H."/>
        </authorList>
    </citation>
    <scope>NUCLEOTIDE SEQUENCE [LARGE SCALE GENOMIC DNA]</scope>
    <source>
        <strain evidence="1 2">S-93</strain>
    </source>
</reference>
<organism evidence="1 2">
    <name type="scientific">Rhizobium dioscoreae</name>
    <dbReference type="NCBI Taxonomy" id="2653122"/>
    <lineage>
        <taxon>Bacteria</taxon>
        <taxon>Pseudomonadati</taxon>
        <taxon>Pseudomonadota</taxon>
        <taxon>Alphaproteobacteria</taxon>
        <taxon>Hyphomicrobiales</taxon>
        <taxon>Rhizobiaceae</taxon>
        <taxon>Rhizobium/Agrobacterium group</taxon>
        <taxon>Rhizobium</taxon>
    </lineage>
</organism>